<proteinExistence type="predicted"/>
<organism evidence="1 2">
    <name type="scientific">Strongyloides venezuelensis</name>
    <name type="common">Threadworm</name>
    <dbReference type="NCBI Taxonomy" id="75913"/>
    <lineage>
        <taxon>Eukaryota</taxon>
        <taxon>Metazoa</taxon>
        <taxon>Ecdysozoa</taxon>
        <taxon>Nematoda</taxon>
        <taxon>Chromadorea</taxon>
        <taxon>Rhabditida</taxon>
        <taxon>Tylenchina</taxon>
        <taxon>Panagrolaimomorpha</taxon>
        <taxon>Strongyloidoidea</taxon>
        <taxon>Strongyloididae</taxon>
        <taxon>Strongyloides</taxon>
    </lineage>
</organism>
<name>A0A0K0F0W7_STRVS</name>
<reference evidence="1" key="1">
    <citation type="submission" date="2014-07" db="EMBL/GenBank/DDBJ databases">
        <authorList>
            <person name="Martin A.A"/>
            <person name="De Silva N."/>
        </authorList>
    </citation>
    <scope>NUCLEOTIDE SEQUENCE</scope>
</reference>
<keyword evidence="1" id="KW-1185">Reference proteome</keyword>
<protein>
    <submittedName>
        <fullName evidence="2">Uncharacterized protein</fullName>
    </submittedName>
</protein>
<accession>A0A0K0F0W7</accession>
<evidence type="ECO:0000313" key="2">
    <source>
        <dbReference type="WBParaSite" id="SVE_0243400.1"/>
    </source>
</evidence>
<dbReference type="WBParaSite" id="SVE_0243400.1">
    <property type="protein sequence ID" value="SVE_0243400.1"/>
    <property type="gene ID" value="SVE_0243400"/>
</dbReference>
<sequence length="71" mass="8238">MFSVNTIIPNRYVSFYDMVNGVNNLNLYESPLSHGSIRSGNLDLPNHNDRDFLLDDFLGDTNDHFDRHFGY</sequence>
<dbReference type="AlphaFoldDB" id="A0A0K0F0W7"/>
<reference evidence="2" key="2">
    <citation type="submission" date="2015-08" db="UniProtKB">
        <authorList>
            <consortium name="WormBaseParasite"/>
        </authorList>
    </citation>
    <scope>IDENTIFICATION</scope>
</reference>
<evidence type="ECO:0000313" key="1">
    <source>
        <dbReference type="Proteomes" id="UP000035680"/>
    </source>
</evidence>
<dbReference type="Proteomes" id="UP000035680">
    <property type="component" value="Unassembled WGS sequence"/>
</dbReference>